<dbReference type="PROSITE" id="PS00107">
    <property type="entry name" value="PROTEIN_KINASE_ATP"/>
    <property type="match status" value="1"/>
</dbReference>
<keyword evidence="5" id="KW-0597">Phosphoprotein</keyword>
<evidence type="ECO:0000256" key="7">
    <source>
        <dbReference type="ARBA" id="ARBA00022741"/>
    </source>
</evidence>
<evidence type="ECO:0000256" key="1">
    <source>
        <dbReference type="ARBA" id="ARBA00001946"/>
    </source>
</evidence>
<keyword evidence="6" id="KW-0808">Transferase</keyword>
<accession>A0A1Y3BJ52</accession>
<feature type="domain" description="Protein kinase" evidence="11">
    <location>
        <begin position="21"/>
        <end position="131"/>
    </location>
</feature>
<dbReference type="AlphaFoldDB" id="A0A1Y3BJ52"/>
<comment type="caution">
    <text evidence="12">The sequence shown here is derived from an EMBL/GenBank/DDBJ whole genome shotgun (WGS) entry which is preliminary data.</text>
</comment>
<evidence type="ECO:0000256" key="4">
    <source>
        <dbReference type="ARBA" id="ARBA00022527"/>
    </source>
</evidence>
<dbReference type="EC" id="2.7.11.24" evidence="3"/>
<evidence type="ECO:0000259" key="11">
    <source>
        <dbReference type="PROSITE" id="PS50011"/>
    </source>
</evidence>
<evidence type="ECO:0000313" key="12">
    <source>
        <dbReference type="EMBL" id="OTF80959.1"/>
    </source>
</evidence>
<comment type="cofactor">
    <cofactor evidence="1">
        <name>Mg(2+)</name>
        <dbReference type="ChEBI" id="CHEBI:18420"/>
    </cofactor>
</comment>
<evidence type="ECO:0000256" key="10">
    <source>
        <dbReference type="PROSITE-ProRule" id="PRU10141"/>
    </source>
</evidence>
<dbReference type="EMBL" id="MUJZ01015852">
    <property type="protein sequence ID" value="OTF80959.1"/>
    <property type="molecule type" value="Genomic_DNA"/>
</dbReference>
<sequence>MKPDYVRIDLGNSIWEVPKRYENLHILGSGAYGLVCSANDKILNKNVAIKKISNPFQTAIHAKRTYRELKLLKHMDHDNVIGLLDVFTSGNALDNFREVYLVNQLMSSDLNRIIKAQKLNDDHIKLLVYQI</sequence>
<evidence type="ECO:0000256" key="6">
    <source>
        <dbReference type="ARBA" id="ARBA00022679"/>
    </source>
</evidence>
<proteinExistence type="inferred from homology"/>
<protein>
    <recommendedName>
        <fullName evidence="3">mitogen-activated protein kinase</fullName>
        <ecNumber evidence="3">2.7.11.24</ecNumber>
    </recommendedName>
</protein>
<dbReference type="InterPro" id="IPR000719">
    <property type="entry name" value="Prot_kinase_dom"/>
</dbReference>
<reference evidence="12 13" key="1">
    <citation type="submission" date="2017-03" db="EMBL/GenBank/DDBJ databases">
        <title>Genome Survey of Euroglyphus maynei.</title>
        <authorList>
            <person name="Arlian L.G."/>
            <person name="Morgan M.S."/>
            <person name="Rider S.D."/>
        </authorList>
    </citation>
    <scope>NUCLEOTIDE SEQUENCE [LARGE SCALE GENOMIC DNA]</scope>
    <source>
        <strain evidence="12">Arlian Lab</strain>
        <tissue evidence="12">Whole body</tissue>
    </source>
</reference>
<dbReference type="PANTHER" id="PTHR24055">
    <property type="entry name" value="MITOGEN-ACTIVATED PROTEIN KINASE"/>
    <property type="match status" value="1"/>
</dbReference>
<dbReference type="GO" id="GO:0004707">
    <property type="term" value="F:MAP kinase activity"/>
    <property type="evidence" value="ECO:0007669"/>
    <property type="project" value="UniProtKB-EC"/>
</dbReference>
<feature type="non-terminal residue" evidence="12">
    <location>
        <position position="131"/>
    </location>
</feature>
<evidence type="ECO:0000256" key="2">
    <source>
        <dbReference type="ARBA" id="ARBA00008832"/>
    </source>
</evidence>
<keyword evidence="7 10" id="KW-0547">Nucleotide-binding</keyword>
<dbReference type="GO" id="GO:0006970">
    <property type="term" value="P:response to osmotic stress"/>
    <property type="evidence" value="ECO:0007669"/>
    <property type="project" value="UniProtKB-ARBA"/>
</dbReference>
<dbReference type="FunFam" id="3.30.200.20:FF:000769">
    <property type="entry name" value="Mitogen-activated protein kinase 14"/>
    <property type="match status" value="1"/>
</dbReference>
<name>A0A1Y3BJ52_EURMA</name>
<dbReference type="GO" id="GO:0005524">
    <property type="term" value="F:ATP binding"/>
    <property type="evidence" value="ECO:0007669"/>
    <property type="project" value="UniProtKB-UniRule"/>
</dbReference>
<dbReference type="PROSITE" id="PS50011">
    <property type="entry name" value="PROTEIN_KINASE_DOM"/>
    <property type="match status" value="1"/>
</dbReference>
<evidence type="ECO:0000256" key="3">
    <source>
        <dbReference type="ARBA" id="ARBA00012411"/>
    </source>
</evidence>
<keyword evidence="13" id="KW-1185">Reference proteome</keyword>
<evidence type="ECO:0000256" key="8">
    <source>
        <dbReference type="ARBA" id="ARBA00022777"/>
    </source>
</evidence>
<dbReference type="OrthoDB" id="192887at2759"/>
<keyword evidence="8" id="KW-0418">Kinase</keyword>
<dbReference type="Pfam" id="PF00069">
    <property type="entry name" value="Pkinase"/>
    <property type="match status" value="1"/>
</dbReference>
<dbReference type="InterPro" id="IPR011009">
    <property type="entry name" value="Kinase-like_dom_sf"/>
</dbReference>
<evidence type="ECO:0000256" key="9">
    <source>
        <dbReference type="ARBA" id="ARBA00022840"/>
    </source>
</evidence>
<keyword evidence="9 10" id="KW-0067">ATP-binding</keyword>
<evidence type="ECO:0000256" key="5">
    <source>
        <dbReference type="ARBA" id="ARBA00022553"/>
    </source>
</evidence>
<feature type="binding site" evidence="10">
    <location>
        <position position="51"/>
    </location>
    <ligand>
        <name>ATP</name>
        <dbReference type="ChEBI" id="CHEBI:30616"/>
    </ligand>
</feature>
<evidence type="ECO:0000313" key="13">
    <source>
        <dbReference type="Proteomes" id="UP000194236"/>
    </source>
</evidence>
<dbReference type="InterPro" id="IPR017441">
    <property type="entry name" value="Protein_kinase_ATP_BS"/>
</dbReference>
<dbReference type="SUPFAM" id="SSF56112">
    <property type="entry name" value="Protein kinase-like (PK-like)"/>
    <property type="match status" value="1"/>
</dbReference>
<dbReference type="Gene3D" id="3.30.200.20">
    <property type="entry name" value="Phosphorylase Kinase, domain 1"/>
    <property type="match status" value="1"/>
</dbReference>
<organism evidence="12 13">
    <name type="scientific">Euroglyphus maynei</name>
    <name type="common">Mayne's house dust mite</name>
    <dbReference type="NCBI Taxonomy" id="6958"/>
    <lineage>
        <taxon>Eukaryota</taxon>
        <taxon>Metazoa</taxon>
        <taxon>Ecdysozoa</taxon>
        <taxon>Arthropoda</taxon>
        <taxon>Chelicerata</taxon>
        <taxon>Arachnida</taxon>
        <taxon>Acari</taxon>
        <taxon>Acariformes</taxon>
        <taxon>Sarcoptiformes</taxon>
        <taxon>Astigmata</taxon>
        <taxon>Psoroptidia</taxon>
        <taxon>Analgoidea</taxon>
        <taxon>Pyroglyphidae</taxon>
        <taxon>Pyroglyphinae</taxon>
        <taxon>Euroglyphus</taxon>
    </lineage>
</organism>
<dbReference type="Proteomes" id="UP000194236">
    <property type="component" value="Unassembled WGS sequence"/>
</dbReference>
<gene>
    <name evidence="12" type="ORF">BLA29_013763</name>
</gene>
<keyword evidence="4" id="KW-0723">Serine/threonine-protein kinase</keyword>
<comment type="similarity">
    <text evidence="2">Belongs to the protein kinase superfamily. CMGC Ser/Thr protein kinase family. MAP kinase subfamily.</text>
</comment>
<dbReference type="InterPro" id="IPR050117">
    <property type="entry name" value="MAPK"/>
</dbReference>